<evidence type="ECO:0000256" key="1">
    <source>
        <dbReference type="SAM" id="MobiDB-lite"/>
    </source>
</evidence>
<proteinExistence type="predicted"/>
<feature type="compositionally biased region" description="Low complexity" evidence="1">
    <location>
        <begin position="34"/>
        <end position="47"/>
    </location>
</feature>
<accession>A0ABW6UI49</accession>
<keyword evidence="3" id="KW-1185">Reference proteome</keyword>
<reference evidence="2 3" key="1">
    <citation type="submission" date="2024-10" db="EMBL/GenBank/DDBJ databases">
        <title>The Natural Products Discovery Center: Release of the First 8490 Sequenced Strains for Exploring Actinobacteria Biosynthetic Diversity.</title>
        <authorList>
            <person name="Kalkreuter E."/>
            <person name="Kautsar S.A."/>
            <person name="Yang D."/>
            <person name="Bader C.D."/>
            <person name="Teijaro C.N."/>
            <person name="Fluegel L."/>
            <person name="Davis C.M."/>
            <person name="Simpson J.R."/>
            <person name="Lauterbach L."/>
            <person name="Steele A.D."/>
            <person name="Gui C."/>
            <person name="Meng S."/>
            <person name="Li G."/>
            <person name="Viehrig K."/>
            <person name="Ye F."/>
            <person name="Su P."/>
            <person name="Kiefer A.F."/>
            <person name="Nichols A."/>
            <person name="Cepeda A.J."/>
            <person name="Yan W."/>
            <person name="Fan B."/>
            <person name="Jiang Y."/>
            <person name="Adhikari A."/>
            <person name="Zheng C.-J."/>
            <person name="Schuster L."/>
            <person name="Cowan T.M."/>
            <person name="Smanski M.J."/>
            <person name="Chevrette M.G."/>
            <person name="De Carvalho L.P.S."/>
            <person name="Shen B."/>
        </authorList>
    </citation>
    <scope>NUCLEOTIDE SEQUENCE [LARGE SCALE GENOMIC DNA]</scope>
    <source>
        <strain evidence="2 3">NPDC001390</strain>
    </source>
</reference>
<dbReference type="RefSeq" id="WP_351087823.1">
    <property type="nucleotide sequence ID" value="NZ_JBEOZG010000064.1"/>
</dbReference>
<comment type="caution">
    <text evidence="2">The sequence shown here is derived from an EMBL/GenBank/DDBJ whole genome shotgun (WGS) entry which is preliminary data.</text>
</comment>
<sequence length="47" mass="5082">MRTDQTGQVLLAVTLALVALSMLNTQVTPRDRGCSPPHSSSCRPSER</sequence>
<evidence type="ECO:0000313" key="3">
    <source>
        <dbReference type="Proteomes" id="UP001602058"/>
    </source>
</evidence>
<evidence type="ECO:0000313" key="2">
    <source>
        <dbReference type="EMBL" id="MFF4523107.1"/>
    </source>
</evidence>
<feature type="region of interest" description="Disordered" evidence="1">
    <location>
        <begin position="27"/>
        <end position="47"/>
    </location>
</feature>
<dbReference type="Proteomes" id="UP001602058">
    <property type="component" value="Unassembled WGS sequence"/>
</dbReference>
<gene>
    <name evidence="2" type="ORF">ACFY1D_17040</name>
</gene>
<name>A0ABW6UI49_9ACTN</name>
<dbReference type="EMBL" id="JBIAWJ010000007">
    <property type="protein sequence ID" value="MFF4523107.1"/>
    <property type="molecule type" value="Genomic_DNA"/>
</dbReference>
<organism evidence="2 3">
    <name type="scientific">Streptomyces bluensis</name>
    <dbReference type="NCBI Taxonomy" id="33897"/>
    <lineage>
        <taxon>Bacteria</taxon>
        <taxon>Bacillati</taxon>
        <taxon>Actinomycetota</taxon>
        <taxon>Actinomycetes</taxon>
        <taxon>Kitasatosporales</taxon>
        <taxon>Streptomycetaceae</taxon>
        <taxon>Streptomyces</taxon>
    </lineage>
</organism>
<protein>
    <submittedName>
        <fullName evidence="2">Uncharacterized protein</fullName>
    </submittedName>
</protein>